<dbReference type="AlphaFoldDB" id="A0AAN7Z5T1"/>
<feature type="compositionally biased region" description="Basic and acidic residues" evidence="3">
    <location>
        <begin position="138"/>
        <end position="165"/>
    </location>
</feature>
<comment type="similarity">
    <text evidence="2">Belongs to the SAP domain-containing ribonucleoprotein family.</text>
</comment>
<evidence type="ECO:0000313" key="6">
    <source>
        <dbReference type="Proteomes" id="UP001305414"/>
    </source>
</evidence>
<dbReference type="InterPro" id="IPR040746">
    <property type="entry name" value="THO1_MOS11_C"/>
</dbReference>
<name>A0AAN7Z5T1_9PEZI</name>
<dbReference type="InterPro" id="IPR036361">
    <property type="entry name" value="SAP_dom_sf"/>
</dbReference>
<comment type="caution">
    <text evidence="5">The sequence shown here is derived from an EMBL/GenBank/DDBJ whole genome shotgun (WGS) entry which is preliminary data.</text>
</comment>
<feature type="compositionally biased region" description="Basic and acidic residues" evidence="3">
    <location>
        <begin position="227"/>
        <end position="238"/>
    </location>
</feature>
<keyword evidence="1" id="KW-0597">Phosphoprotein</keyword>
<dbReference type="SUPFAM" id="SSF68906">
    <property type="entry name" value="SAP domain"/>
    <property type="match status" value="1"/>
</dbReference>
<organism evidence="5 6">
    <name type="scientific">Xylaria bambusicola</name>
    <dbReference type="NCBI Taxonomy" id="326684"/>
    <lineage>
        <taxon>Eukaryota</taxon>
        <taxon>Fungi</taxon>
        <taxon>Dikarya</taxon>
        <taxon>Ascomycota</taxon>
        <taxon>Pezizomycotina</taxon>
        <taxon>Sordariomycetes</taxon>
        <taxon>Xylariomycetidae</taxon>
        <taxon>Xylariales</taxon>
        <taxon>Xylariaceae</taxon>
        <taxon>Xylaria</taxon>
    </lineage>
</organism>
<evidence type="ECO:0000256" key="3">
    <source>
        <dbReference type="SAM" id="MobiDB-lite"/>
    </source>
</evidence>
<proteinExistence type="inferred from homology"/>
<dbReference type="PANTHER" id="PTHR46551:SF1">
    <property type="entry name" value="SAP DOMAIN-CONTAINING RIBONUCLEOPROTEIN"/>
    <property type="match status" value="1"/>
</dbReference>
<dbReference type="PROSITE" id="PS50800">
    <property type="entry name" value="SAP"/>
    <property type="match status" value="1"/>
</dbReference>
<protein>
    <recommendedName>
        <fullName evidence="4">SAP domain-containing protein</fullName>
    </recommendedName>
</protein>
<dbReference type="EMBL" id="JAWHQM010000018">
    <property type="protein sequence ID" value="KAK5631037.1"/>
    <property type="molecule type" value="Genomic_DNA"/>
</dbReference>
<reference evidence="5 6" key="1">
    <citation type="submission" date="2023-10" db="EMBL/GenBank/DDBJ databases">
        <title>Draft genome sequence of Xylaria bambusicola isolate GMP-LS, the root and basal stem rot pathogen of sugarcane in Indonesia.</title>
        <authorList>
            <person name="Selvaraj P."/>
            <person name="Muralishankar V."/>
            <person name="Muruganantham S."/>
            <person name="Sp S."/>
            <person name="Haryani S."/>
            <person name="Lau K.J.X."/>
            <person name="Naqvi N.I."/>
        </authorList>
    </citation>
    <scope>NUCLEOTIDE SEQUENCE [LARGE SCALE GENOMIC DNA]</scope>
    <source>
        <strain evidence="5">GMP-LS</strain>
    </source>
</reference>
<feature type="compositionally biased region" description="Basic and acidic residues" evidence="3">
    <location>
        <begin position="180"/>
        <end position="194"/>
    </location>
</feature>
<dbReference type="GO" id="GO:0016973">
    <property type="term" value="P:poly(A)+ mRNA export from nucleus"/>
    <property type="evidence" value="ECO:0007669"/>
    <property type="project" value="TreeGrafter"/>
</dbReference>
<feature type="compositionally biased region" description="Basic and acidic residues" evidence="3">
    <location>
        <begin position="264"/>
        <end position="307"/>
    </location>
</feature>
<dbReference type="GO" id="GO:0005634">
    <property type="term" value="C:nucleus"/>
    <property type="evidence" value="ECO:0007669"/>
    <property type="project" value="TreeGrafter"/>
</dbReference>
<feature type="compositionally biased region" description="Acidic residues" evidence="3">
    <location>
        <begin position="89"/>
        <end position="101"/>
    </location>
</feature>
<dbReference type="Pfam" id="PF02037">
    <property type="entry name" value="SAP"/>
    <property type="match status" value="1"/>
</dbReference>
<gene>
    <name evidence="5" type="ORF">RRF57_006752</name>
</gene>
<feature type="compositionally biased region" description="Basic and acidic residues" evidence="3">
    <location>
        <begin position="201"/>
        <end position="213"/>
    </location>
</feature>
<dbReference type="InterPro" id="IPR052240">
    <property type="entry name" value="SAP_domain_ribonucleoprotein"/>
</dbReference>
<feature type="region of interest" description="Disordered" evidence="3">
    <location>
        <begin position="1"/>
        <end position="27"/>
    </location>
</feature>
<keyword evidence="6" id="KW-1185">Reference proteome</keyword>
<feature type="region of interest" description="Disordered" evidence="3">
    <location>
        <begin position="53"/>
        <end position="313"/>
    </location>
</feature>
<evidence type="ECO:0000256" key="1">
    <source>
        <dbReference type="ARBA" id="ARBA00022553"/>
    </source>
</evidence>
<dbReference type="PANTHER" id="PTHR46551">
    <property type="entry name" value="SAP DOMAIN-CONTAINING RIBONUCLEOPROTEIN"/>
    <property type="match status" value="1"/>
</dbReference>
<feature type="compositionally biased region" description="Basic and acidic residues" evidence="3">
    <location>
        <begin position="70"/>
        <end position="81"/>
    </location>
</feature>
<dbReference type="Gene3D" id="1.10.720.30">
    <property type="entry name" value="SAP domain"/>
    <property type="match status" value="1"/>
</dbReference>
<accession>A0AAN7Z5T1</accession>
<feature type="compositionally biased region" description="Low complexity" evidence="3">
    <location>
        <begin position="124"/>
        <end position="136"/>
    </location>
</feature>
<feature type="domain" description="SAP" evidence="4">
    <location>
        <begin position="40"/>
        <end position="74"/>
    </location>
</feature>
<dbReference type="SMART" id="SM00513">
    <property type="entry name" value="SAP"/>
    <property type="match status" value="1"/>
</dbReference>
<dbReference type="Proteomes" id="UP001305414">
    <property type="component" value="Unassembled WGS sequence"/>
</dbReference>
<dbReference type="InterPro" id="IPR003034">
    <property type="entry name" value="SAP_dom"/>
</dbReference>
<evidence type="ECO:0000259" key="4">
    <source>
        <dbReference type="PROSITE" id="PS50800"/>
    </source>
</evidence>
<dbReference type="Pfam" id="PF18592">
    <property type="entry name" value="Tho1_MOS11_C"/>
    <property type="match status" value="1"/>
</dbReference>
<evidence type="ECO:0000256" key="2">
    <source>
        <dbReference type="ARBA" id="ARBA00046328"/>
    </source>
</evidence>
<sequence>MDRTASSSKKQHNVSHRTAIPNTVGKKHSGEAFARLVFVFERPRVPELKKLLQEKQLPVTGNKADLIARLQEHDKAKEEPKPAAAPVSAEEDPIDYSDDDVPASKPEPTKESAPATEKVAESTAPATGPAADFAAPSGEDKPAEITADETKPAKTEAEAETKATPKTDFSAHLPASTADNEARKRAERAKRFGIVEDADEEAKKKAERAKRFGVDQNSIVSGLDSALPEKRERKRGREGASNANADGERGAKRQQNTPGRHRGGRDNRNRGGRRGGNDRDSSRKDGGGKTRGVLDDPTERAKAEARAKRFGGQ</sequence>
<evidence type="ECO:0000313" key="5">
    <source>
        <dbReference type="EMBL" id="KAK5631037.1"/>
    </source>
</evidence>